<dbReference type="PANTHER" id="PTHR45658">
    <property type="entry name" value="GATA TRANSCRIPTION FACTOR"/>
    <property type="match status" value="1"/>
</dbReference>
<dbReference type="PROSITE" id="PS50114">
    <property type="entry name" value="GATA_ZN_FINGER_2"/>
    <property type="match status" value="1"/>
</dbReference>
<dbReference type="CDD" id="cd00202">
    <property type="entry name" value="ZnF_GATA"/>
    <property type="match status" value="1"/>
</dbReference>
<evidence type="ECO:0000256" key="3">
    <source>
        <dbReference type="ARBA" id="ARBA00022833"/>
    </source>
</evidence>
<feature type="compositionally biased region" description="Basic residues" evidence="5">
    <location>
        <begin position="55"/>
        <end position="69"/>
    </location>
</feature>
<feature type="region of interest" description="Disordered" evidence="5">
    <location>
        <begin position="130"/>
        <end position="174"/>
    </location>
</feature>
<evidence type="ECO:0000256" key="4">
    <source>
        <dbReference type="PROSITE-ProRule" id="PRU00094"/>
    </source>
</evidence>
<feature type="compositionally biased region" description="Low complexity" evidence="5">
    <location>
        <begin position="134"/>
        <end position="143"/>
    </location>
</feature>
<dbReference type="Proteomes" id="UP000011083">
    <property type="component" value="Unassembled WGS sequence"/>
</dbReference>
<dbReference type="GO" id="GO:0030154">
    <property type="term" value="P:cell differentiation"/>
    <property type="evidence" value="ECO:0007669"/>
    <property type="project" value="TreeGrafter"/>
</dbReference>
<evidence type="ECO:0000259" key="6">
    <source>
        <dbReference type="PROSITE" id="PS50114"/>
    </source>
</evidence>
<dbReference type="InterPro" id="IPR051140">
    <property type="entry name" value="GATA_TF"/>
</dbReference>
<dbReference type="Pfam" id="PF00320">
    <property type="entry name" value="GATA"/>
    <property type="match status" value="1"/>
</dbReference>
<evidence type="ECO:0000313" key="7">
    <source>
        <dbReference type="EMBL" id="ELR17752.1"/>
    </source>
</evidence>
<protein>
    <submittedName>
        <fullName evidence="7">GATA zinc finger domain containing protein</fullName>
    </submittedName>
</protein>
<dbReference type="SUPFAM" id="SSF57716">
    <property type="entry name" value="Glucocorticoid receptor-like (DNA-binding domain)"/>
    <property type="match status" value="1"/>
</dbReference>
<dbReference type="GO" id="GO:0043565">
    <property type="term" value="F:sequence-specific DNA binding"/>
    <property type="evidence" value="ECO:0007669"/>
    <property type="project" value="InterPro"/>
</dbReference>
<dbReference type="RefSeq" id="XP_004339765.1">
    <property type="nucleotide sequence ID" value="XM_004339717.1"/>
</dbReference>
<dbReference type="InterPro" id="IPR000679">
    <property type="entry name" value="Znf_GATA"/>
</dbReference>
<feature type="domain" description="GATA-type" evidence="6">
    <location>
        <begin position="223"/>
        <end position="259"/>
    </location>
</feature>
<dbReference type="Gene3D" id="3.30.50.10">
    <property type="entry name" value="Erythroid Transcription Factor GATA-1, subunit A"/>
    <property type="match status" value="1"/>
</dbReference>
<dbReference type="GeneID" id="14917980"/>
<name>L8GXT1_ACACF</name>
<accession>L8GXT1</accession>
<keyword evidence="3" id="KW-0862">Zinc</keyword>
<feature type="region of interest" description="Disordered" evidence="5">
    <location>
        <begin position="261"/>
        <end position="319"/>
    </location>
</feature>
<evidence type="ECO:0000313" key="8">
    <source>
        <dbReference type="Proteomes" id="UP000011083"/>
    </source>
</evidence>
<dbReference type="KEGG" id="acan:ACA1_065710"/>
<gene>
    <name evidence="7" type="ORF">ACA1_065710</name>
</gene>
<evidence type="ECO:0000256" key="1">
    <source>
        <dbReference type="ARBA" id="ARBA00022723"/>
    </source>
</evidence>
<feature type="region of interest" description="Disordered" evidence="5">
    <location>
        <begin position="34"/>
        <end position="103"/>
    </location>
</feature>
<keyword evidence="8" id="KW-1185">Reference proteome</keyword>
<dbReference type="GO" id="GO:0008270">
    <property type="term" value="F:zinc ion binding"/>
    <property type="evidence" value="ECO:0007669"/>
    <property type="project" value="UniProtKB-KW"/>
</dbReference>
<dbReference type="STRING" id="1257118.L8GXT1"/>
<sequence>MQTFVQLPPLNFPPLTPFLGLAASTTATSFVSPPSPFVWSPTTSPARAPTSQVHNNHHNHRQVPQHHLLHQSPSLSSPAGSPRLNEPTSTPRPTTHARSLPPLRPLLWSGSAGAAHGLFSFPVQPMPALPGWGTTRSLPASPTSTPPQSPTSEERRLRLGTKRKRAMSVPPTGEQRALLQARPGQGEMVAKSEVTFPQGTQVAKWKLNGPRYKRCKVTDANGDDQWKRCQHCGTDSTPEWRNGPLGKGTLCNACGLRYRSKQREQTSRGQSGNVPVSLLLNPESNKKGRANISNPMIWETKLSSSPAQPGIPQRLQHPV</sequence>
<keyword evidence="2 4" id="KW-0863">Zinc-finger</keyword>
<dbReference type="EMBL" id="KB007974">
    <property type="protein sequence ID" value="ELR17752.1"/>
    <property type="molecule type" value="Genomic_DNA"/>
</dbReference>
<proteinExistence type="predicted"/>
<dbReference type="PROSITE" id="PS00344">
    <property type="entry name" value="GATA_ZN_FINGER_1"/>
    <property type="match status" value="1"/>
</dbReference>
<dbReference type="InterPro" id="IPR013088">
    <property type="entry name" value="Znf_NHR/GATA"/>
</dbReference>
<dbReference type="OrthoDB" id="2162994at2759"/>
<evidence type="ECO:0000256" key="2">
    <source>
        <dbReference type="ARBA" id="ARBA00022771"/>
    </source>
</evidence>
<dbReference type="SMART" id="SM00401">
    <property type="entry name" value="ZnF_GATA"/>
    <property type="match status" value="1"/>
</dbReference>
<organism evidence="7 8">
    <name type="scientific">Acanthamoeba castellanii (strain ATCC 30010 / Neff)</name>
    <dbReference type="NCBI Taxonomy" id="1257118"/>
    <lineage>
        <taxon>Eukaryota</taxon>
        <taxon>Amoebozoa</taxon>
        <taxon>Discosea</taxon>
        <taxon>Longamoebia</taxon>
        <taxon>Centramoebida</taxon>
        <taxon>Acanthamoebidae</taxon>
        <taxon>Acanthamoeba</taxon>
    </lineage>
</organism>
<dbReference type="GO" id="GO:0006355">
    <property type="term" value="P:regulation of DNA-templated transcription"/>
    <property type="evidence" value="ECO:0007669"/>
    <property type="project" value="InterPro"/>
</dbReference>
<feature type="compositionally biased region" description="Polar residues" evidence="5">
    <location>
        <begin position="86"/>
        <end position="97"/>
    </location>
</feature>
<dbReference type="AlphaFoldDB" id="L8GXT1"/>
<dbReference type="PANTHER" id="PTHR45658:SF102">
    <property type="entry name" value="GATA TRANSCRIPTION FACTOR 29"/>
    <property type="match status" value="1"/>
</dbReference>
<keyword evidence="1" id="KW-0479">Metal-binding</keyword>
<reference evidence="7 8" key="1">
    <citation type="journal article" date="2013" name="Genome Biol.">
        <title>Genome of Acanthamoeba castellanii highlights extensive lateral gene transfer and early evolution of tyrosine kinase signaling.</title>
        <authorList>
            <person name="Clarke M."/>
            <person name="Lohan A.J."/>
            <person name="Liu B."/>
            <person name="Lagkouvardos I."/>
            <person name="Roy S."/>
            <person name="Zafar N."/>
            <person name="Bertelli C."/>
            <person name="Schilde C."/>
            <person name="Kianianmomeni A."/>
            <person name="Burglin T.R."/>
            <person name="Frech C."/>
            <person name="Turcotte B."/>
            <person name="Kopec K.O."/>
            <person name="Synnott J.M."/>
            <person name="Choo C."/>
            <person name="Paponov I."/>
            <person name="Finkler A."/>
            <person name="Soon Heng Tan C."/>
            <person name="Hutchins A.P."/>
            <person name="Weinmeier T."/>
            <person name="Rattei T."/>
            <person name="Chu J.S."/>
            <person name="Gimenez G."/>
            <person name="Irimia M."/>
            <person name="Rigden D.J."/>
            <person name="Fitzpatrick D.A."/>
            <person name="Lorenzo-Morales J."/>
            <person name="Bateman A."/>
            <person name="Chiu C.H."/>
            <person name="Tang P."/>
            <person name="Hegemann P."/>
            <person name="Fromm H."/>
            <person name="Raoult D."/>
            <person name="Greub G."/>
            <person name="Miranda-Saavedra D."/>
            <person name="Chen N."/>
            <person name="Nash P."/>
            <person name="Ginger M.L."/>
            <person name="Horn M."/>
            <person name="Schaap P."/>
            <person name="Caler L."/>
            <person name="Loftus B."/>
        </authorList>
    </citation>
    <scope>NUCLEOTIDE SEQUENCE [LARGE SCALE GENOMIC DNA]</scope>
    <source>
        <strain evidence="7 8">Neff</strain>
    </source>
</reference>
<feature type="compositionally biased region" description="Low complexity" evidence="5">
    <location>
        <begin position="34"/>
        <end position="45"/>
    </location>
</feature>
<dbReference type="GO" id="GO:0005634">
    <property type="term" value="C:nucleus"/>
    <property type="evidence" value="ECO:0007669"/>
    <property type="project" value="TreeGrafter"/>
</dbReference>
<evidence type="ECO:0000256" key="5">
    <source>
        <dbReference type="SAM" id="MobiDB-lite"/>
    </source>
</evidence>
<dbReference type="VEuPathDB" id="AmoebaDB:ACA1_065710"/>